<dbReference type="PhylomeDB" id="A0A0G4FKF5"/>
<reference evidence="1" key="1">
    <citation type="submission" date="2014-11" db="EMBL/GenBank/DDBJ databases">
        <authorList>
            <person name="Otto D Thomas"/>
            <person name="Naeem Raeece"/>
        </authorList>
    </citation>
    <scope>NUCLEOTIDE SEQUENCE</scope>
</reference>
<dbReference type="InterPro" id="IPR032675">
    <property type="entry name" value="LRR_dom_sf"/>
</dbReference>
<protein>
    <submittedName>
        <fullName evidence="1">Uncharacterized protein</fullName>
    </submittedName>
</protein>
<sequence>MWSLCPVLSPSFLPHIRVLLLKGCGFSSKTMKCLTDSMGRGDLLNLEVLDLEKNRGGDEFLDVIGGVLRKDAVPQLKDLRLRGNTVSRFPTRKMMKFFQALRSAECPFCLHVSVDLDLSCMPEEIVRGVGAGMYPSLCSLTLVLIEGQLVSFLDSLIQAAEEPKFEVLDLFLRSPPSAGFSLLGEAIQGGRMKSLRRVRCSQSAGNYDDPTEAKITFFTALTQV</sequence>
<dbReference type="EMBL" id="CDMZ01000441">
    <property type="protein sequence ID" value="CEM14353.1"/>
    <property type="molecule type" value="Genomic_DNA"/>
</dbReference>
<gene>
    <name evidence="1" type="ORF">Cvel_399</name>
</gene>
<dbReference type="VEuPathDB" id="CryptoDB:Cvel_399"/>
<evidence type="ECO:0000313" key="1">
    <source>
        <dbReference type="EMBL" id="CEM14353.1"/>
    </source>
</evidence>
<proteinExistence type="predicted"/>
<organism evidence="1">
    <name type="scientific">Chromera velia CCMP2878</name>
    <dbReference type="NCBI Taxonomy" id="1169474"/>
    <lineage>
        <taxon>Eukaryota</taxon>
        <taxon>Sar</taxon>
        <taxon>Alveolata</taxon>
        <taxon>Colpodellida</taxon>
        <taxon>Chromeraceae</taxon>
        <taxon>Chromera</taxon>
    </lineage>
</organism>
<name>A0A0G4FKF5_9ALVE</name>
<dbReference type="SUPFAM" id="SSF52047">
    <property type="entry name" value="RNI-like"/>
    <property type="match status" value="1"/>
</dbReference>
<dbReference type="Gene3D" id="3.80.10.10">
    <property type="entry name" value="Ribonuclease Inhibitor"/>
    <property type="match status" value="1"/>
</dbReference>
<accession>A0A0G4FKF5</accession>
<dbReference type="AlphaFoldDB" id="A0A0G4FKF5"/>